<evidence type="ECO:0000313" key="6">
    <source>
        <dbReference type="EMBL" id="COV54029.1"/>
    </source>
</evidence>
<evidence type="ECO:0000313" key="13">
    <source>
        <dbReference type="Proteomes" id="UP000046947"/>
    </source>
</evidence>
<protein>
    <submittedName>
        <fullName evidence="8">Transposase family protein</fullName>
    </submittedName>
</protein>
<dbReference type="Proteomes" id="UP000046947">
    <property type="component" value="Unassembled WGS sequence"/>
</dbReference>
<dbReference type="Proteomes" id="UP000038802">
    <property type="component" value="Unassembled WGS sequence"/>
</dbReference>
<dbReference type="EMBL" id="CGCX01000181">
    <property type="protein sequence ID" value="CFR69102.1"/>
    <property type="molecule type" value="Genomic_DNA"/>
</dbReference>
<evidence type="ECO:0000313" key="5">
    <source>
        <dbReference type="EMBL" id="COV00038.1"/>
    </source>
</evidence>
<dbReference type="Proteomes" id="UP000045842">
    <property type="component" value="Unassembled WGS sequence"/>
</dbReference>
<name>A0A0U0QIQ7_MYCTX</name>
<evidence type="ECO:0000313" key="14">
    <source>
        <dbReference type="Proteomes" id="UP000048289"/>
    </source>
</evidence>
<dbReference type="Proteomes" id="UP000046680">
    <property type="component" value="Unassembled WGS sequence"/>
</dbReference>
<feature type="compositionally biased region" description="Basic residues" evidence="1">
    <location>
        <begin position="75"/>
        <end position="88"/>
    </location>
</feature>
<dbReference type="Proteomes" id="UP000048289">
    <property type="component" value="Unassembled WGS sequence"/>
</dbReference>
<dbReference type="EMBL" id="CFOE01000093">
    <property type="protein sequence ID" value="CFE38594.1"/>
    <property type="molecule type" value="Genomic_DNA"/>
</dbReference>
<feature type="compositionally biased region" description="Basic and acidic residues" evidence="1">
    <location>
        <begin position="51"/>
        <end position="73"/>
    </location>
</feature>
<accession>A0A0U0QIQ7</accession>
<evidence type="ECO:0000313" key="2">
    <source>
        <dbReference type="EMBL" id="CFE38594.1"/>
    </source>
</evidence>
<reference evidence="8" key="2">
    <citation type="submission" date="2015-03" db="EMBL/GenBank/DDBJ databases">
        <authorList>
            <person name="Murphy D."/>
        </authorList>
    </citation>
    <scope>NUCLEOTIDE SEQUENCE [LARGE SCALE GENOMIC DNA]</scope>
    <source>
        <strain evidence="8">K00500041</strain>
    </source>
</reference>
<dbReference type="Proteomes" id="UP000044938">
    <property type="component" value="Unassembled WGS sequence"/>
</dbReference>
<evidence type="ECO:0000313" key="9">
    <source>
        <dbReference type="Proteomes" id="UP000038802"/>
    </source>
</evidence>
<evidence type="ECO:0000313" key="11">
    <source>
        <dbReference type="Proteomes" id="UP000045842"/>
    </source>
</evidence>
<sequence length="88" mass="10123">MCWGFSQRLIAAYAHPDRRRGKTSPTEAINGRLDALRRNALGLPELRALMRGDSRLSPHSRFHTEHPASDPPHRLNGRRTHHANRQRD</sequence>
<dbReference type="EMBL" id="CHKL01000265">
    <property type="protein sequence ID" value="COW38334.1"/>
    <property type="molecule type" value="Genomic_DNA"/>
</dbReference>
<dbReference type="AlphaFoldDB" id="A0A0U0QIQ7"/>
<evidence type="ECO:0000313" key="10">
    <source>
        <dbReference type="Proteomes" id="UP000044938"/>
    </source>
</evidence>
<organism evidence="8 9">
    <name type="scientific">Mycobacterium tuberculosis</name>
    <dbReference type="NCBI Taxonomy" id="1773"/>
    <lineage>
        <taxon>Bacteria</taxon>
        <taxon>Bacillati</taxon>
        <taxon>Actinomycetota</taxon>
        <taxon>Actinomycetes</taxon>
        <taxon>Mycobacteriales</taxon>
        <taxon>Mycobacteriaceae</taxon>
        <taxon>Mycobacterium</taxon>
        <taxon>Mycobacterium tuberculosis complex</taxon>
    </lineage>
</organism>
<evidence type="ECO:0000313" key="3">
    <source>
        <dbReference type="EMBL" id="CFE58062.1"/>
    </source>
</evidence>
<dbReference type="EMBL" id="CSAJ01000031">
    <property type="protein sequence ID" value="COV54029.1"/>
    <property type="molecule type" value="Genomic_DNA"/>
</dbReference>
<proteinExistence type="predicted"/>
<evidence type="ECO:0000256" key="1">
    <source>
        <dbReference type="SAM" id="MobiDB-lite"/>
    </source>
</evidence>
<dbReference type="EMBL" id="CSAE01000546">
    <property type="protein sequence ID" value="COW49279.1"/>
    <property type="molecule type" value="Genomic_DNA"/>
</dbReference>
<dbReference type="Proteomes" id="UP000048600">
    <property type="component" value="Unassembled WGS sequence"/>
</dbReference>
<gene>
    <name evidence="4" type="ORF">ERS007657_00745</name>
    <name evidence="5" type="ORF">ERS007679_00803</name>
    <name evidence="2" type="ORF">ERS007681_01056</name>
    <name evidence="3" type="ORF">ERS007688_02661</name>
    <name evidence="8" type="ORF">ERS007703_03747</name>
    <name evidence="6" type="ORF">ERS007720_00433</name>
    <name evidence="7" type="ORF">ERS007741_02367</name>
</gene>
<evidence type="ECO:0000313" key="7">
    <source>
        <dbReference type="EMBL" id="COW38334.1"/>
    </source>
</evidence>
<dbReference type="EMBL" id="CFOH01000472">
    <property type="protein sequence ID" value="CFE58062.1"/>
    <property type="molecule type" value="Genomic_DNA"/>
</dbReference>
<evidence type="ECO:0000313" key="15">
    <source>
        <dbReference type="Proteomes" id="UP000048600"/>
    </source>
</evidence>
<evidence type="ECO:0000313" key="8">
    <source>
        <dbReference type="EMBL" id="COW49279.1"/>
    </source>
</evidence>
<evidence type="ECO:0000313" key="4">
    <source>
        <dbReference type="EMBL" id="CFR69102.1"/>
    </source>
</evidence>
<feature type="region of interest" description="Disordered" evidence="1">
    <location>
        <begin position="51"/>
        <end position="88"/>
    </location>
</feature>
<evidence type="ECO:0000313" key="12">
    <source>
        <dbReference type="Proteomes" id="UP000046680"/>
    </source>
</evidence>
<reference evidence="9 10" key="1">
    <citation type="submission" date="2015-03" db="EMBL/GenBank/DDBJ databases">
        <authorList>
            <consortium name="Pathogen Informatics"/>
        </authorList>
    </citation>
    <scope>NUCLEOTIDE SEQUENCE [LARGE SCALE GENOMIC DNA]</scope>
    <source>
        <strain evidence="4 12">C09601061</strain>
        <strain evidence="5 11">G09801536</strain>
        <strain evidence="2 14">G09901357</strain>
        <strain evidence="3 13">H09601792</strain>
        <strain evidence="9">K00500041</strain>
        <strain evidence="6 10">M09401471</strain>
        <strain evidence="7 15">P00601463</strain>
    </source>
</reference>
<dbReference type="EMBL" id="CSAD01000072">
    <property type="protein sequence ID" value="COV00038.1"/>
    <property type="molecule type" value="Genomic_DNA"/>
</dbReference>